<feature type="compositionally biased region" description="Low complexity" evidence="1">
    <location>
        <begin position="100"/>
        <end position="117"/>
    </location>
</feature>
<evidence type="ECO:0000256" key="1">
    <source>
        <dbReference type="SAM" id="MobiDB-lite"/>
    </source>
</evidence>
<protein>
    <submittedName>
        <fullName evidence="2">Uncharacterized protein</fullName>
    </submittedName>
</protein>
<dbReference type="AlphaFoldDB" id="A0A1Y2IFV8"/>
<evidence type="ECO:0000313" key="3">
    <source>
        <dbReference type="Proteomes" id="UP000193067"/>
    </source>
</evidence>
<name>A0A1Y2IFV8_TRAC3</name>
<feature type="compositionally biased region" description="Polar residues" evidence="1">
    <location>
        <begin position="502"/>
        <end position="513"/>
    </location>
</feature>
<dbReference type="EMBL" id="KZ084121">
    <property type="protein sequence ID" value="OSD00080.1"/>
    <property type="molecule type" value="Genomic_DNA"/>
</dbReference>
<proteinExistence type="predicted"/>
<feature type="region of interest" description="Disordered" evidence="1">
    <location>
        <begin position="223"/>
        <end position="246"/>
    </location>
</feature>
<feature type="region of interest" description="Disordered" evidence="1">
    <location>
        <begin position="371"/>
        <end position="396"/>
    </location>
</feature>
<evidence type="ECO:0000313" key="2">
    <source>
        <dbReference type="EMBL" id="OSD00080.1"/>
    </source>
</evidence>
<feature type="compositionally biased region" description="Polar residues" evidence="1">
    <location>
        <begin position="585"/>
        <end position="594"/>
    </location>
</feature>
<dbReference type="OrthoDB" id="2921613at2759"/>
<sequence length="594" mass="64765">MSTTTESSTQPATAALPPDTPVLDRAPSRAGYRRPPLARSFSSRNLFPDLPPISTQPKLRPPSADSDSSSSSDEDEDDKPPTLSVLLPSLCGPPSPVSPVSPASSSSSGELLPSPTSSDEDLTDYQDQPGRDGFPPPPLPQSTYIPPPPQQPTTPLSDLNDDPPTLFHHGISRSAFAMYRDFWDRRYHLWQTWREHVDHLDSIQAQYARDGLRATLRYPASPALPRSRALSQPTEASSPDAHNAASVPSVRLQTYNPYAPIFPRLGDIPALRDPYCDWYDRAYINFPTYSIHKMLFLHDMLHRARPVLQLEGPPLPDSPASIYSTDDVQPRDHTEPSPPLSPTSYLDVSRPWEVDWRVRWQVLVNRQPHAPQHYPAPSAHGREYEHSPPPPSPEDPVYGWSAPSPMSPVFSAPPPPPVHDEHERFVWQESDDVPELIPLEGPLTRAEVEFRAPSVVGERAGTCEVDALDGAGAEMAPPVVKLPTSLSSSDDLPMASPAESFPCTSDPVSSPDTGSAPSSFAVAFAAAAAASAGTDTDSESDSEETAAVRFRQGLVPPRPASPAPMFFFFDEDEDEETAAREMQPVSASVQPVSC</sequence>
<feature type="region of interest" description="Disordered" evidence="1">
    <location>
        <begin position="311"/>
        <end position="344"/>
    </location>
</feature>
<accession>A0A1Y2IFV8</accession>
<gene>
    <name evidence="2" type="ORF">PYCCODRAFT_1479369</name>
</gene>
<feature type="region of interest" description="Disordered" evidence="1">
    <location>
        <begin position="530"/>
        <end position="594"/>
    </location>
</feature>
<feature type="region of interest" description="Disordered" evidence="1">
    <location>
        <begin position="483"/>
        <end position="516"/>
    </location>
</feature>
<keyword evidence="3" id="KW-1185">Reference proteome</keyword>
<feature type="compositionally biased region" description="Pro residues" evidence="1">
    <location>
        <begin position="134"/>
        <end position="152"/>
    </location>
</feature>
<dbReference type="Proteomes" id="UP000193067">
    <property type="component" value="Unassembled WGS sequence"/>
</dbReference>
<organism evidence="2 3">
    <name type="scientific">Trametes coccinea (strain BRFM310)</name>
    <name type="common">Pycnoporus coccineus</name>
    <dbReference type="NCBI Taxonomy" id="1353009"/>
    <lineage>
        <taxon>Eukaryota</taxon>
        <taxon>Fungi</taxon>
        <taxon>Dikarya</taxon>
        <taxon>Basidiomycota</taxon>
        <taxon>Agaricomycotina</taxon>
        <taxon>Agaricomycetes</taxon>
        <taxon>Polyporales</taxon>
        <taxon>Polyporaceae</taxon>
        <taxon>Trametes</taxon>
    </lineage>
</organism>
<feature type="compositionally biased region" description="Polar residues" evidence="1">
    <location>
        <begin position="1"/>
        <end position="12"/>
    </location>
</feature>
<reference evidence="2 3" key="1">
    <citation type="journal article" date="2015" name="Biotechnol. Biofuels">
        <title>Enhanced degradation of softwood versus hardwood by the white-rot fungus Pycnoporus coccineus.</title>
        <authorList>
            <person name="Couturier M."/>
            <person name="Navarro D."/>
            <person name="Chevret D."/>
            <person name="Henrissat B."/>
            <person name="Piumi F."/>
            <person name="Ruiz-Duenas F.J."/>
            <person name="Martinez A.T."/>
            <person name="Grigoriev I.V."/>
            <person name="Riley R."/>
            <person name="Lipzen A."/>
            <person name="Berrin J.G."/>
            <person name="Master E.R."/>
            <person name="Rosso M.N."/>
        </authorList>
    </citation>
    <scope>NUCLEOTIDE SEQUENCE [LARGE SCALE GENOMIC DNA]</scope>
    <source>
        <strain evidence="2 3">BRFM310</strain>
    </source>
</reference>
<feature type="region of interest" description="Disordered" evidence="1">
    <location>
        <begin position="1"/>
        <end position="165"/>
    </location>
</feature>